<sequence>MLIYLFGVCQCTDERMHNGRLRLQMTIPFSEEKNISLKQRNCYNLCNFTFFCIFLLSKFISFLCTIFFLYY</sequence>
<evidence type="ECO:0000256" key="1">
    <source>
        <dbReference type="SAM" id="Phobius"/>
    </source>
</evidence>
<organism evidence="2">
    <name type="scientific">Arundo donax</name>
    <name type="common">Giant reed</name>
    <name type="synonym">Donax arundinaceus</name>
    <dbReference type="NCBI Taxonomy" id="35708"/>
    <lineage>
        <taxon>Eukaryota</taxon>
        <taxon>Viridiplantae</taxon>
        <taxon>Streptophyta</taxon>
        <taxon>Embryophyta</taxon>
        <taxon>Tracheophyta</taxon>
        <taxon>Spermatophyta</taxon>
        <taxon>Magnoliopsida</taxon>
        <taxon>Liliopsida</taxon>
        <taxon>Poales</taxon>
        <taxon>Poaceae</taxon>
        <taxon>PACMAD clade</taxon>
        <taxon>Arundinoideae</taxon>
        <taxon>Arundineae</taxon>
        <taxon>Arundo</taxon>
    </lineage>
</organism>
<protein>
    <submittedName>
        <fullName evidence="2">Uncharacterized protein</fullName>
    </submittedName>
</protein>
<dbReference type="AlphaFoldDB" id="A0A0A8XNI6"/>
<keyword evidence="1" id="KW-0472">Membrane</keyword>
<name>A0A0A8XNI6_ARUDO</name>
<feature type="transmembrane region" description="Helical" evidence="1">
    <location>
        <begin position="48"/>
        <end position="70"/>
    </location>
</feature>
<proteinExistence type="predicted"/>
<evidence type="ECO:0000313" key="2">
    <source>
        <dbReference type="EMBL" id="JAD14994.1"/>
    </source>
</evidence>
<reference evidence="2" key="2">
    <citation type="journal article" date="2015" name="Data Brief">
        <title>Shoot transcriptome of the giant reed, Arundo donax.</title>
        <authorList>
            <person name="Barrero R.A."/>
            <person name="Guerrero F.D."/>
            <person name="Moolhuijzen P."/>
            <person name="Goolsby J.A."/>
            <person name="Tidwell J."/>
            <person name="Bellgard S.E."/>
            <person name="Bellgard M.I."/>
        </authorList>
    </citation>
    <scope>NUCLEOTIDE SEQUENCE</scope>
    <source>
        <tissue evidence="2">Shoot tissue taken approximately 20 cm above the soil surface</tissue>
    </source>
</reference>
<keyword evidence="1" id="KW-1133">Transmembrane helix</keyword>
<accession>A0A0A8XNI6</accession>
<reference evidence="2" key="1">
    <citation type="submission" date="2014-09" db="EMBL/GenBank/DDBJ databases">
        <authorList>
            <person name="Magalhaes I.L.F."/>
            <person name="Oliveira U."/>
            <person name="Santos F.R."/>
            <person name="Vidigal T.H.D.A."/>
            <person name="Brescovit A.D."/>
            <person name="Santos A.J."/>
        </authorList>
    </citation>
    <scope>NUCLEOTIDE SEQUENCE</scope>
    <source>
        <tissue evidence="2">Shoot tissue taken approximately 20 cm above the soil surface</tissue>
    </source>
</reference>
<dbReference type="EMBL" id="GBRH01282901">
    <property type="protein sequence ID" value="JAD14994.1"/>
    <property type="molecule type" value="Transcribed_RNA"/>
</dbReference>
<keyword evidence="1" id="KW-0812">Transmembrane</keyword>